<evidence type="ECO:0000256" key="1">
    <source>
        <dbReference type="ARBA" id="ARBA00004123"/>
    </source>
</evidence>
<name>A0A6A6H6C4_VIRVR</name>
<keyword evidence="4" id="KW-0779">Telomere</keyword>
<feature type="compositionally biased region" description="Polar residues" evidence="7">
    <location>
        <begin position="1237"/>
        <end position="1254"/>
    </location>
</feature>
<feature type="compositionally biased region" description="Basic and acidic residues" evidence="7">
    <location>
        <begin position="1366"/>
        <end position="1375"/>
    </location>
</feature>
<dbReference type="InterPro" id="IPR022031">
    <property type="entry name" value="Rif1_N"/>
</dbReference>
<feature type="compositionally biased region" description="Basic and acidic residues" evidence="7">
    <location>
        <begin position="1785"/>
        <end position="1807"/>
    </location>
</feature>
<feature type="compositionally biased region" description="Polar residues" evidence="7">
    <location>
        <begin position="1569"/>
        <end position="1581"/>
    </location>
</feature>
<organism evidence="9 10">
    <name type="scientific">Viridothelium virens</name>
    <name type="common">Speckled blister lichen</name>
    <name type="synonym">Trypethelium virens</name>
    <dbReference type="NCBI Taxonomy" id="1048519"/>
    <lineage>
        <taxon>Eukaryota</taxon>
        <taxon>Fungi</taxon>
        <taxon>Dikarya</taxon>
        <taxon>Ascomycota</taxon>
        <taxon>Pezizomycotina</taxon>
        <taxon>Dothideomycetes</taxon>
        <taxon>Dothideomycetes incertae sedis</taxon>
        <taxon>Trypetheliales</taxon>
        <taxon>Trypetheliaceae</taxon>
        <taxon>Viridothelium</taxon>
    </lineage>
</organism>
<feature type="region of interest" description="Disordered" evidence="7">
    <location>
        <begin position="1647"/>
        <end position="1733"/>
    </location>
</feature>
<evidence type="ECO:0000256" key="7">
    <source>
        <dbReference type="SAM" id="MobiDB-lite"/>
    </source>
</evidence>
<dbReference type="GO" id="GO:0005634">
    <property type="term" value="C:nucleus"/>
    <property type="evidence" value="ECO:0007669"/>
    <property type="project" value="UniProtKB-SubCell"/>
</dbReference>
<feature type="compositionally biased region" description="Low complexity" evidence="7">
    <location>
        <begin position="56"/>
        <end position="67"/>
    </location>
</feature>
<dbReference type="EMBL" id="ML991808">
    <property type="protein sequence ID" value="KAF2233260.1"/>
    <property type="molecule type" value="Genomic_DNA"/>
</dbReference>
<dbReference type="GO" id="GO:0000723">
    <property type="term" value="P:telomere maintenance"/>
    <property type="evidence" value="ECO:0007669"/>
    <property type="project" value="TreeGrafter"/>
</dbReference>
<dbReference type="SUPFAM" id="SSF48371">
    <property type="entry name" value="ARM repeat"/>
    <property type="match status" value="1"/>
</dbReference>
<feature type="compositionally biased region" description="Low complexity" evidence="7">
    <location>
        <begin position="1765"/>
        <end position="1779"/>
    </location>
</feature>
<evidence type="ECO:0000256" key="2">
    <source>
        <dbReference type="ARBA" id="ARBA00004574"/>
    </source>
</evidence>
<dbReference type="PANTHER" id="PTHR22928:SF3">
    <property type="entry name" value="TELOMERE-ASSOCIATED PROTEIN RIF1"/>
    <property type="match status" value="1"/>
</dbReference>
<evidence type="ECO:0000313" key="9">
    <source>
        <dbReference type="EMBL" id="KAF2233260.1"/>
    </source>
</evidence>
<evidence type="ECO:0000256" key="3">
    <source>
        <dbReference type="ARBA" id="ARBA00022454"/>
    </source>
</evidence>
<feature type="region of interest" description="Disordered" evidence="7">
    <location>
        <begin position="43"/>
        <end position="78"/>
    </location>
</feature>
<evidence type="ECO:0000256" key="4">
    <source>
        <dbReference type="ARBA" id="ARBA00022895"/>
    </source>
</evidence>
<gene>
    <name evidence="9" type="ORF">EV356DRAFT_577707</name>
</gene>
<evidence type="ECO:0000256" key="5">
    <source>
        <dbReference type="ARBA" id="ARBA00023242"/>
    </source>
</evidence>
<feature type="compositionally biased region" description="Polar residues" evidence="7">
    <location>
        <begin position="43"/>
        <end position="52"/>
    </location>
</feature>
<protein>
    <recommendedName>
        <fullName evidence="8">Telomere-associated protein Rif1 N-terminal domain-containing protein</fullName>
    </recommendedName>
</protein>
<dbReference type="PANTHER" id="PTHR22928">
    <property type="entry name" value="TELOMERE-ASSOCIATED PROTEIN RIF1"/>
    <property type="match status" value="1"/>
</dbReference>
<feature type="compositionally biased region" description="Basic and acidic residues" evidence="7">
    <location>
        <begin position="1321"/>
        <end position="1335"/>
    </location>
</feature>
<feature type="region of interest" description="Disordered" evidence="7">
    <location>
        <begin position="1765"/>
        <end position="1807"/>
    </location>
</feature>
<feature type="region of interest" description="Disordered" evidence="7">
    <location>
        <begin position="1215"/>
        <end position="1282"/>
    </location>
</feature>
<evidence type="ECO:0000256" key="6">
    <source>
        <dbReference type="ARBA" id="ARBA00023306"/>
    </source>
</evidence>
<feature type="region of interest" description="Disordered" evidence="7">
    <location>
        <begin position="1"/>
        <end position="25"/>
    </location>
</feature>
<feature type="region of interest" description="Disordered" evidence="7">
    <location>
        <begin position="1366"/>
        <end position="1393"/>
    </location>
</feature>
<dbReference type="InterPro" id="IPR016024">
    <property type="entry name" value="ARM-type_fold"/>
</dbReference>
<evidence type="ECO:0000313" key="10">
    <source>
        <dbReference type="Proteomes" id="UP000800092"/>
    </source>
</evidence>
<feature type="compositionally biased region" description="Basic and acidic residues" evidence="7">
    <location>
        <begin position="1713"/>
        <end position="1730"/>
    </location>
</feature>
<accession>A0A6A6H6C4</accession>
<feature type="region of interest" description="Disordered" evidence="7">
    <location>
        <begin position="1298"/>
        <end position="1338"/>
    </location>
</feature>
<reference evidence="9" key="1">
    <citation type="journal article" date="2020" name="Stud. Mycol.">
        <title>101 Dothideomycetes genomes: a test case for predicting lifestyles and emergence of pathogens.</title>
        <authorList>
            <person name="Haridas S."/>
            <person name="Albert R."/>
            <person name="Binder M."/>
            <person name="Bloem J."/>
            <person name="Labutti K."/>
            <person name="Salamov A."/>
            <person name="Andreopoulos B."/>
            <person name="Baker S."/>
            <person name="Barry K."/>
            <person name="Bills G."/>
            <person name="Bluhm B."/>
            <person name="Cannon C."/>
            <person name="Castanera R."/>
            <person name="Culley D."/>
            <person name="Daum C."/>
            <person name="Ezra D."/>
            <person name="Gonzalez J."/>
            <person name="Henrissat B."/>
            <person name="Kuo A."/>
            <person name="Liang C."/>
            <person name="Lipzen A."/>
            <person name="Lutzoni F."/>
            <person name="Magnuson J."/>
            <person name="Mondo S."/>
            <person name="Nolan M."/>
            <person name="Ohm R."/>
            <person name="Pangilinan J."/>
            <person name="Park H.-J."/>
            <person name="Ramirez L."/>
            <person name="Alfaro M."/>
            <person name="Sun H."/>
            <person name="Tritt A."/>
            <person name="Yoshinaga Y."/>
            <person name="Zwiers L.-H."/>
            <person name="Turgeon B."/>
            <person name="Goodwin S."/>
            <person name="Spatafora J."/>
            <person name="Crous P."/>
            <person name="Grigoriev I."/>
        </authorList>
    </citation>
    <scope>NUCLEOTIDE SEQUENCE</scope>
    <source>
        <strain evidence="9">Tuck. ex Michener</strain>
    </source>
</reference>
<proteinExistence type="predicted"/>
<comment type="subcellular location">
    <subcellularLocation>
        <location evidence="2">Chromosome</location>
        <location evidence="2">Telomere</location>
    </subcellularLocation>
    <subcellularLocation>
        <location evidence="1">Nucleus</location>
    </subcellularLocation>
</comment>
<dbReference type="Pfam" id="PF12231">
    <property type="entry name" value="Rif1_N"/>
    <property type="match status" value="1"/>
</dbReference>
<keyword evidence="10" id="KW-1185">Reference proteome</keyword>
<sequence length="1868" mass="207892">MAFSHASLDSLSARPPTPPKGLDEVEQGVVDALEFLKSDLTISLSQSNSTTRPKLLDTPPTSSPLSSQGQRGDSCEAARKAAEKKVGFSPWPNYHRPPNYTLRDCGLSPLKRLPPSRELRSFRSILKQSPQSALLSSSHPTDNSASLVAGDPFPTFEAMLDCMLQQLEHGDEKARTDTYVSLCGTLGACECLPEEPDVGALYSHMDRLMQHIRRDCTFAGGDSKAAETGLIVQSLKLLSIFLLTPTLSRTIKDDVRIFAIERSISVLRDPTAPKPVIKHYMFMLSQQKFNSTILTTARAQRLLDSLQSIEERTKGNSIIGGRLSIYHRLLTQARSAFLSKIDAVLEHVFHGMLSSIGDIRKRAIDLGTQIGLILGKSGQSHRTLVNHFATVLDSENHSDYGSFYAGRLQSMFHNKDCREDVPRIWTVAILFFQNRGHRIPKWPHVRSWFRIIQLCLNCSDAHVRFQAYFAWNRLISVVSPSMSTTQEMVNMLLQPLCLQLRRTESGKSSTQVKQFAFSSYCNLLYYSFRPSKSPEELEYFWGVYVEKQLPDLLMQGHEYIDRTNQILSALFGAGDRSSWDEGRANNPDSVKPRELPQLNTKWLRRRISAILPILERVFEADCQREIPLENMPSARTWGHLMDALADAGSQEVKASSELRQATAQIITSLHRLWNKIVFPRDRESLPTKSSVGLFTSLACSAMSKLGSLHFTQRILVEKHSATFEVAPSPSHRSHKSAKPLQSPFHCIYRLMVSSPFFGSCREVAMLGLSKLVHLAYTSQNTLQAKFSLLQDCTDTALDPRPREDGIFAYVWPILANETREALSSVPIIHPGTERPLGQELRIVTSILVAALRSDTQSWSASQTLFVELVNAARNKASALGEARTAMESLTQALGSCKMSLNDDSILFCTSLILGKSYRKEDPQPLALEQRTAWDWMSKNQDEQVAESFEEIYCLIDESLKRCFRPDQLECQPFIHEFLSSLIGFIDSAPLNSKATVLCRIQDGLASMLEDAGDLCNEANDILQMEVELWLAVNKSLRDLPCHDDLLLKSLAPLISAGFGSRHRCFSSMLVDTWNDTFGRAEGLEYPNPVEFALRQLGPQLDIRHPNFSYNDGDRACATPADMAGSSHNAGSNGSNRFGQALEEPNEVTVEQSPHPLRTISSEEQAPTPATRRICSPIRPTPKARLKHNDSQIEFAVIESSPTNYEAMESQLLTEHQKEVRSQQQAEAAAMFPDIRSGSVSRAKQTRELTINNTVADFEEAATPSPHLEPMDDYLSSSPTPGSAAKRELIMRDEIPSSFDQERRASHNSNEEEEPPSSPPERIGESDETRARHSGEDEQAYIEYALQEYVDLSAGEALATTLDTVGVKKDPADPEQRASIQASPSLSGEVEITDANAENVPFYREMYDEHDGRTSGNEVEEQKITDGDQNAIGFDLPGYSMPEDQARGLGPMDAAAMHTEMQTEPETSRARNEASVDAPCVISDQVSDTADEPEIFVDASQSPLQEGVEDLDDTTPSRNDKRQPQTLIPDLNDQDNPQTSDLADVCDSFLMGTKQTQLEASTHKPEYFETPNSPTESPQDCQTSDEDVAGQTKRKRSYQDPSKTGRPTKRRRSRPLQPIDANSQTTGDDEIQDCITVLPPTFASVLKRRGSTRKSLSNQSSVRLAKQQEQPSKSTSNYIHSEDGLSRHKRKMPSSSPQEDKPIKNFRSGGGPIKVDRNTVDHQIEKNKTEEEPIPGSMRFSHVEIETSQHRRGASTEPIYEDVFYSSSADDSDGGVSVGATEDVDAERRTAGRAHAEDAEARQQLVSEEKAAQAARRIAQPKSIIERLKGVLADCKGVIFGSQDRLQVYDTLAELQAEVVRRKDGEGEH</sequence>
<evidence type="ECO:0000259" key="8">
    <source>
        <dbReference type="Pfam" id="PF12231"/>
    </source>
</evidence>
<dbReference type="OrthoDB" id="5399929at2759"/>
<feature type="region of interest" description="Disordered" evidence="7">
    <location>
        <begin position="1408"/>
        <end position="1631"/>
    </location>
</feature>
<dbReference type="Proteomes" id="UP000800092">
    <property type="component" value="Unassembled WGS sequence"/>
</dbReference>
<feature type="region of interest" description="Disordered" evidence="7">
    <location>
        <begin position="1144"/>
        <end position="1186"/>
    </location>
</feature>
<feature type="domain" description="Telomere-associated protein Rif1 N-terminal" evidence="8">
    <location>
        <begin position="168"/>
        <end position="545"/>
    </location>
</feature>
<keyword evidence="3" id="KW-0158">Chromosome</keyword>
<feature type="compositionally biased region" description="Polar residues" evidence="7">
    <location>
        <begin position="1652"/>
        <end position="1678"/>
    </location>
</feature>
<keyword evidence="6" id="KW-0131">Cell cycle</keyword>
<keyword evidence="5" id="KW-0539">Nucleus</keyword>
<dbReference type="GO" id="GO:0140445">
    <property type="term" value="C:chromosome, telomeric repeat region"/>
    <property type="evidence" value="ECO:0007669"/>
    <property type="project" value="TreeGrafter"/>
</dbReference>